<dbReference type="AlphaFoldDB" id="A0A2I0A8E4"/>
<dbReference type="GO" id="GO:0047172">
    <property type="term" value="F:shikimate O-hydroxycinnamoyltransferase activity"/>
    <property type="evidence" value="ECO:0007669"/>
    <property type="project" value="UniProtKB-EC"/>
</dbReference>
<dbReference type="STRING" id="1088818.A0A2I0A8E4"/>
<keyword evidence="6" id="KW-1185">Reference proteome</keyword>
<dbReference type="OrthoDB" id="674773at2759"/>
<comment type="similarity">
    <text evidence="1">Belongs to the plant acyltransferase family.</text>
</comment>
<dbReference type="Pfam" id="PF02458">
    <property type="entry name" value="Transferase"/>
    <property type="match status" value="1"/>
</dbReference>
<feature type="region of interest" description="Disordered" evidence="4">
    <location>
        <begin position="1"/>
        <end position="20"/>
    </location>
</feature>
<evidence type="ECO:0000256" key="1">
    <source>
        <dbReference type="ARBA" id="ARBA00009861"/>
    </source>
</evidence>
<reference evidence="5 6" key="1">
    <citation type="journal article" date="2017" name="Nature">
        <title>The Apostasia genome and the evolution of orchids.</title>
        <authorList>
            <person name="Zhang G.Q."/>
            <person name="Liu K.W."/>
            <person name="Li Z."/>
            <person name="Lohaus R."/>
            <person name="Hsiao Y.Y."/>
            <person name="Niu S.C."/>
            <person name="Wang J.Y."/>
            <person name="Lin Y.C."/>
            <person name="Xu Q."/>
            <person name="Chen L.J."/>
            <person name="Yoshida K."/>
            <person name="Fujiwara S."/>
            <person name="Wang Z.W."/>
            <person name="Zhang Y.Q."/>
            <person name="Mitsuda N."/>
            <person name="Wang M."/>
            <person name="Liu G.H."/>
            <person name="Pecoraro L."/>
            <person name="Huang H.X."/>
            <person name="Xiao X.J."/>
            <person name="Lin M."/>
            <person name="Wu X.Y."/>
            <person name="Wu W.L."/>
            <person name="Chen Y.Y."/>
            <person name="Chang S.B."/>
            <person name="Sakamoto S."/>
            <person name="Ohme-Takagi M."/>
            <person name="Yagi M."/>
            <person name="Zeng S.J."/>
            <person name="Shen C.Y."/>
            <person name="Yeh C.M."/>
            <person name="Luo Y.B."/>
            <person name="Tsai W.C."/>
            <person name="Van de Peer Y."/>
            <person name="Liu Z.J."/>
        </authorList>
    </citation>
    <scope>NUCLEOTIDE SEQUENCE [LARGE SCALE GENOMIC DNA]</scope>
    <source>
        <strain evidence="6">cv. Shenzhen</strain>
        <tissue evidence="5">Stem</tissue>
    </source>
</reference>
<sequence length="423" mass="46496">MEVQLQRSFTIPSPPKNTDPTELPLTVFDRFASNIYIAVLFAFSPPTPTNSHLIGALSETLHLHFPSFTARLTPSHLVLAADPGGALVVEAAVASSLEYHLPLLPSPEFALLHPPTEGASHLLQVQLNRFRCGGLVVGISAHHRIADGQTMSAFYVAWGRISRGLPVDPVPTYDLSWLTPRSPAKLEFEHWGTEFIADDDLSVHPNNFIDPGETSNVLLQYSEDYITTKLKLELKGKFSTFEVLLGHLWRKITQARGLAAGEETMIRVSVNGRQRLRPPVPKEFIGNLVMNAYPTAKAGDLIAGGLASAAQIIRLAVRRIDDGYIRSFIDFGEVHKEEDLVPVYDRYGNLLSPNLEVDSWLGFEFQEVDFGGGGALRAFLPTWVPMDGLVILLPRFGEGGGVDVVVALTKEHAENLKKISHSL</sequence>
<dbReference type="EMBL" id="KZ452012">
    <property type="protein sequence ID" value="PKA51806.1"/>
    <property type="molecule type" value="Genomic_DNA"/>
</dbReference>
<name>A0A2I0A8E4_9ASPA</name>
<proteinExistence type="inferred from homology"/>
<keyword evidence="2 5" id="KW-0808">Transferase</keyword>
<dbReference type="InterPro" id="IPR050317">
    <property type="entry name" value="Plant_Fungal_Acyltransferase"/>
</dbReference>
<gene>
    <name evidence="5" type="primary">ACT-2</name>
    <name evidence="5" type="ORF">AXF42_Ash008035</name>
</gene>
<dbReference type="PANTHER" id="PTHR31642:SF151">
    <property type="entry name" value="OS12G0134700 PROTEIN"/>
    <property type="match status" value="1"/>
</dbReference>
<feature type="compositionally biased region" description="Polar residues" evidence="4">
    <location>
        <begin position="1"/>
        <end position="11"/>
    </location>
</feature>
<protein>
    <submittedName>
        <fullName evidence="5">Agmatine coumaroyltransferase-2</fullName>
        <ecNumber evidence="5">2.3.1.133</ecNumber>
    </submittedName>
</protein>
<dbReference type="InterPro" id="IPR023213">
    <property type="entry name" value="CAT-like_dom_sf"/>
</dbReference>
<evidence type="ECO:0000256" key="3">
    <source>
        <dbReference type="ARBA" id="ARBA00023315"/>
    </source>
</evidence>
<dbReference type="Proteomes" id="UP000236161">
    <property type="component" value="Unassembled WGS sequence"/>
</dbReference>
<accession>A0A2I0A8E4</accession>
<evidence type="ECO:0000256" key="2">
    <source>
        <dbReference type="ARBA" id="ARBA00022679"/>
    </source>
</evidence>
<evidence type="ECO:0000256" key="4">
    <source>
        <dbReference type="SAM" id="MobiDB-lite"/>
    </source>
</evidence>
<dbReference type="Gene3D" id="3.30.559.10">
    <property type="entry name" value="Chloramphenicol acetyltransferase-like domain"/>
    <property type="match status" value="2"/>
</dbReference>
<evidence type="ECO:0000313" key="5">
    <source>
        <dbReference type="EMBL" id="PKA51806.1"/>
    </source>
</evidence>
<organism evidence="5 6">
    <name type="scientific">Apostasia shenzhenica</name>
    <dbReference type="NCBI Taxonomy" id="1088818"/>
    <lineage>
        <taxon>Eukaryota</taxon>
        <taxon>Viridiplantae</taxon>
        <taxon>Streptophyta</taxon>
        <taxon>Embryophyta</taxon>
        <taxon>Tracheophyta</taxon>
        <taxon>Spermatophyta</taxon>
        <taxon>Magnoliopsida</taxon>
        <taxon>Liliopsida</taxon>
        <taxon>Asparagales</taxon>
        <taxon>Orchidaceae</taxon>
        <taxon>Apostasioideae</taxon>
        <taxon>Apostasia</taxon>
    </lineage>
</organism>
<dbReference type="PANTHER" id="PTHR31642">
    <property type="entry name" value="TRICHOTHECENE 3-O-ACETYLTRANSFERASE"/>
    <property type="match status" value="1"/>
</dbReference>
<dbReference type="EC" id="2.3.1.133" evidence="5"/>
<keyword evidence="3 5" id="KW-0012">Acyltransferase</keyword>
<evidence type="ECO:0000313" key="6">
    <source>
        <dbReference type="Proteomes" id="UP000236161"/>
    </source>
</evidence>